<reference evidence="4" key="1">
    <citation type="submission" date="2021-05" db="EMBL/GenBank/DDBJ databases">
        <authorList>
            <person name="Alioto T."/>
            <person name="Alioto T."/>
            <person name="Gomez Garrido J."/>
        </authorList>
    </citation>
    <scope>NUCLEOTIDE SEQUENCE</scope>
</reference>
<feature type="region of interest" description="Disordered" evidence="2">
    <location>
        <begin position="1"/>
        <end position="80"/>
    </location>
</feature>
<accession>A0A8D8TH99</accession>
<dbReference type="InterPro" id="IPR037213">
    <property type="entry name" value="Run_dom_sf"/>
</dbReference>
<dbReference type="InterPro" id="IPR004012">
    <property type="entry name" value="Run_dom"/>
</dbReference>
<sequence>MTTPCGEESVPVVEDQTLNIPNNTESSDNAGVVETPHTSEVGDKQPTHTDVTDKAAVSKTPSVSNSMDGLSSKLSLSKSNSTENNVFSDIFKTMSRSSSVTDERWPHLIVTQRFKEYEQSLQKSRNPVIIERRNLVNISKLIVKELIETSQKHGRMLDSDHMPLQHFFIVLEHVLRHGLKPKKGLLGPKKELWDILQLVEKLNPEAADITASVRDLPTVKTHMGRARAWLRLALMQKKLADYLQVLVDHRDDILIEYFEIDALLMSDEAIVILGKLLSLNVIDCNLCVKEEDLDCQQGVIDFSLYLRSACYHHDHPEEVTTQAEDNMSLVLDQKNYIEELNRHLNATVGNLQTQVESLTTTNALMREDLSIAEKNLRILIQENENLKNQLNTSSSTNHVTHEEKPDSQSGNGDAVLKKTLEDERKQRQDMERELHLQVGLKAEMEVAMKLLERDVHQKQDTIIELRRQLEDIKMINLEMYKKLQECEEDISEKTEMVSRLQMKTLQIGNILTNLQKGKPPGTGSHTPGSEGKNKPGSLPCSQSVSAISMLTLSDELRAKVDRLTSGGGLKRSFDDHVKMNKITEHTSAGAGTESAGTKMNKLDDVTTEADNMGEVMKPDE</sequence>
<feature type="compositionally biased region" description="Polar residues" evidence="2">
    <location>
        <begin position="16"/>
        <end position="29"/>
    </location>
</feature>
<dbReference type="GO" id="GO:0005737">
    <property type="term" value="C:cytoplasm"/>
    <property type="evidence" value="ECO:0007669"/>
    <property type="project" value="TreeGrafter"/>
</dbReference>
<dbReference type="InterPro" id="IPR047335">
    <property type="entry name" value="RUFY1-3"/>
</dbReference>
<dbReference type="AlphaFoldDB" id="A0A8D8TH99"/>
<dbReference type="Gene3D" id="1.20.58.900">
    <property type="match status" value="1"/>
</dbReference>
<dbReference type="EMBL" id="HBUF01287695">
    <property type="protein sequence ID" value="CAG6688626.1"/>
    <property type="molecule type" value="Transcribed_RNA"/>
</dbReference>
<evidence type="ECO:0000256" key="1">
    <source>
        <dbReference type="ARBA" id="ARBA00023054"/>
    </source>
</evidence>
<name>A0A8D8TH99_9HEMI</name>
<dbReference type="SMART" id="SM00593">
    <property type="entry name" value="RUN"/>
    <property type="match status" value="1"/>
</dbReference>
<dbReference type="PANTHER" id="PTHR45956:SF6">
    <property type="entry name" value="RUN DOMAIN-CONTAINING PROTEIN"/>
    <property type="match status" value="1"/>
</dbReference>
<dbReference type="SUPFAM" id="SSF140741">
    <property type="entry name" value="RUN domain-like"/>
    <property type="match status" value="1"/>
</dbReference>
<dbReference type="PANTHER" id="PTHR45956">
    <property type="entry name" value="RUN AND FYVE DOMAIN-CONTAINING PROTEIN 2-LIKE PROTEIN"/>
    <property type="match status" value="1"/>
</dbReference>
<feature type="region of interest" description="Disordered" evidence="2">
    <location>
        <begin position="389"/>
        <end position="414"/>
    </location>
</feature>
<proteinExistence type="predicted"/>
<evidence type="ECO:0000313" key="4">
    <source>
        <dbReference type="EMBL" id="CAG6688626.1"/>
    </source>
</evidence>
<feature type="region of interest" description="Disordered" evidence="2">
    <location>
        <begin position="513"/>
        <end position="541"/>
    </location>
</feature>
<evidence type="ECO:0000259" key="3">
    <source>
        <dbReference type="PROSITE" id="PS50826"/>
    </source>
</evidence>
<feature type="domain" description="RUN" evidence="3">
    <location>
        <begin position="158"/>
        <end position="291"/>
    </location>
</feature>
<feature type="compositionally biased region" description="Polar residues" evidence="2">
    <location>
        <begin position="389"/>
        <end position="398"/>
    </location>
</feature>
<dbReference type="CDD" id="cd17681">
    <property type="entry name" value="RUN_RUFY1_like"/>
    <property type="match status" value="1"/>
</dbReference>
<evidence type="ECO:0000256" key="2">
    <source>
        <dbReference type="SAM" id="MobiDB-lite"/>
    </source>
</evidence>
<dbReference type="Pfam" id="PF02759">
    <property type="entry name" value="RUN"/>
    <property type="match status" value="1"/>
</dbReference>
<feature type="compositionally biased region" description="Polar residues" evidence="2">
    <location>
        <begin position="59"/>
        <end position="69"/>
    </location>
</feature>
<organism evidence="4">
    <name type="scientific">Cacopsylla melanoneura</name>
    <dbReference type="NCBI Taxonomy" id="428564"/>
    <lineage>
        <taxon>Eukaryota</taxon>
        <taxon>Metazoa</taxon>
        <taxon>Ecdysozoa</taxon>
        <taxon>Arthropoda</taxon>
        <taxon>Hexapoda</taxon>
        <taxon>Insecta</taxon>
        <taxon>Pterygota</taxon>
        <taxon>Neoptera</taxon>
        <taxon>Paraneoptera</taxon>
        <taxon>Hemiptera</taxon>
        <taxon>Sternorrhyncha</taxon>
        <taxon>Psylloidea</taxon>
        <taxon>Psyllidae</taxon>
        <taxon>Psyllinae</taxon>
        <taxon>Cacopsylla</taxon>
    </lineage>
</organism>
<keyword evidence="1" id="KW-0175">Coiled coil</keyword>
<feature type="compositionally biased region" description="Basic and acidic residues" evidence="2">
    <location>
        <begin position="40"/>
        <end position="53"/>
    </location>
</feature>
<dbReference type="PROSITE" id="PS50826">
    <property type="entry name" value="RUN"/>
    <property type="match status" value="1"/>
</dbReference>
<dbReference type="FunFam" id="1.20.58.900:FF:000011">
    <property type="entry name" value="Uncharacterized protein, isoform B"/>
    <property type="match status" value="1"/>
</dbReference>
<feature type="compositionally biased region" description="Low complexity" evidence="2">
    <location>
        <begin position="70"/>
        <end position="80"/>
    </location>
</feature>
<protein>
    <submittedName>
        <fullName evidence="4">RUN and FYVE domain-containing protein 2</fullName>
    </submittedName>
</protein>